<keyword evidence="3" id="KW-1185">Reference proteome</keyword>
<evidence type="ECO:0000313" key="3">
    <source>
        <dbReference type="Proteomes" id="UP001283361"/>
    </source>
</evidence>
<comment type="caution">
    <text evidence="2">The sequence shown here is derived from an EMBL/GenBank/DDBJ whole genome shotgun (WGS) entry which is preliminary data.</text>
</comment>
<sequence length="98" mass="11271">MGRKRNNTNSNSINHSDCNSSKNNSYSDSKGKEEDEEEKNTLFLCTSGIIRSLRKKLRLLSEWYTQYNSTEDAGSIHNTTVLRMQFLQSQKYISSLQA</sequence>
<dbReference type="AlphaFoldDB" id="A0AAE1BDJ7"/>
<evidence type="ECO:0000313" key="2">
    <source>
        <dbReference type="EMBL" id="KAK3803561.1"/>
    </source>
</evidence>
<evidence type="ECO:0000256" key="1">
    <source>
        <dbReference type="SAM" id="MobiDB-lite"/>
    </source>
</evidence>
<feature type="region of interest" description="Disordered" evidence="1">
    <location>
        <begin position="1"/>
        <end position="39"/>
    </location>
</feature>
<feature type="compositionally biased region" description="Low complexity" evidence="1">
    <location>
        <begin position="16"/>
        <end position="28"/>
    </location>
</feature>
<reference evidence="2" key="1">
    <citation type="journal article" date="2023" name="G3 (Bethesda)">
        <title>A reference genome for the long-term kleptoplast-retaining sea slug Elysia crispata morphotype clarki.</title>
        <authorList>
            <person name="Eastman K.E."/>
            <person name="Pendleton A.L."/>
            <person name="Shaikh M.A."/>
            <person name="Suttiyut T."/>
            <person name="Ogas R."/>
            <person name="Tomko P."/>
            <person name="Gavelis G."/>
            <person name="Widhalm J.R."/>
            <person name="Wisecaver J.H."/>
        </authorList>
    </citation>
    <scope>NUCLEOTIDE SEQUENCE</scope>
    <source>
        <strain evidence="2">ECLA1</strain>
    </source>
</reference>
<dbReference type="Proteomes" id="UP001283361">
    <property type="component" value="Unassembled WGS sequence"/>
</dbReference>
<dbReference type="EMBL" id="JAWDGP010000113">
    <property type="protein sequence ID" value="KAK3803561.1"/>
    <property type="molecule type" value="Genomic_DNA"/>
</dbReference>
<protein>
    <submittedName>
        <fullName evidence="2">Uncharacterized protein</fullName>
    </submittedName>
</protein>
<organism evidence="2 3">
    <name type="scientific">Elysia crispata</name>
    <name type="common">lettuce slug</name>
    <dbReference type="NCBI Taxonomy" id="231223"/>
    <lineage>
        <taxon>Eukaryota</taxon>
        <taxon>Metazoa</taxon>
        <taxon>Spiralia</taxon>
        <taxon>Lophotrochozoa</taxon>
        <taxon>Mollusca</taxon>
        <taxon>Gastropoda</taxon>
        <taxon>Heterobranchia</taxon>
        <taxon>Euthyneura</taxon>
        <taxon>Panpulmonata</taxon>
        <taxon>Sacoglossa</taxon>
        <taxon>Placobranchoidea</taxon>
        <taxon>Plakobranchidae</taxon>
        <taxon>Elysia</taxon>
    </lineage>
</organism>
<name>A0AAE1BDJ7_9GAST</name>
<proteinExistence type="predicted"/>
<gene>
    <name evidence="2" type="ORF">RRG08_023281</name>
</gene>
<accession>A0AAE1BDJ7</accession>